<feature type="compositionally biased region" description="Polar residues" evidence="3">
    <location>
        <begin position="456"/>
        <end position="474"/>
    </location>
</feature>
<accession>A0A918RMP2</accession>
<dbReference type="Gene3D" id="2.40.420.20">
    <property type="match status" value="1"/>
</dbReference>
<name>A0A918RMP2_9GAMM</name>
<evidence type="ECO:0000259" key="5">
    <source>
        <dbReference type="Pfam" id="PF25917"/>
    </source>
</evidence>
<dbReference type="Gene3D" id="1.10.287.470">
    <property type="entry name" value="Helix hairpin bin"/>
    <property type="match status" value="1"/>
</dbReference>
<gene>
    <name evidence="6" type="ORF">GCM10008090_12410</name>
</gene>
<feature type="domain" description="Multidrug resistance protein MdtA-like barrel-sandwich hybrid" evidence="5">
    <location>
        <begin position="102"/>
        <end position="237"/>
    </location>
</feature>
<dbReference type="InterPro" id="IPR006143">
    <property type="entry name" value="RND_pump_MFP"/>
</dbReference>
<proteinExistence type="inferred from homology"/>
<dbReference type="Proteomes" id="UP000614811">
    <property type="component" value="Unassembled WGS sequence"/>
</dbReference>
<keyword evidence="4" id="KW-0472">Membrane</keyword>
<keyword evidence="7" id="KW-1185">Reference proteome</keyword>
<comment type="similarity">
    <text evidence="1">Belongs to the membrane fusion protein (MFP) (TC 8.A.1) family.</text>
</comment>
<reference evidence="6" key="2">
    <citation type="submission" date="2020-09" db="EMBL/GenBank/DDBJ databases">
        <authorList>
            <person name="Sun Q."/>
            <person name="Kim S."/>
        </authorList>
    </citation>
    <scope>NUCLEOTIDE SEQUENCE</scope>
    <source>
        <strain evidence="6">KCTC 12711</strain>
    </source>
</reference>
<dbReference type="NCBIfam" id="TIGR01730">
    <property type="entry name" value="RND_mfp"/>
    <property type="match status" value="1"/>
</dbReference>
<evidence type="ECO:0000313" key="7">
    <source>
        <dbReference type="Proteomes" id="UP000614811"/>
    </source>
</evidence>
<dbReference type="Gene3D" id="2.40.50.100">
    <property type="match status" value="1"/>
</dbReference>
<dbReference type="SUPFAM" id="SSF111369">
    <property type="entry name" value="HlyD-like secretion proteins"/>
    <property type="match status" value="1"/>
</dbReference>
<evidence type="ECO:0000256" key="2">
    <source>
        <dbReference type="SAM" id="Coils"/>
    </source>
</evidence>
<dbReference type="GO" id="GO:1990281">
    <property type="term" value="C:efflux pump complex"/>
    <property type="evidence" value="ECO:0007669"/>
    <property type="project" value="TreeGrafter"/>
</dbReference>
<dbReference type="RefSeq" id="WP_189399175.1">
    <property type="nucleotide sequence ID" value="NZ_BMXA01000002.1"/>
</dbReference>
<reference evidence="6" key="1">
    <citation type="journal article" date="2014" name="Int. J. Syst. Evol. Microbiol.">
        <title>Complete genome sequence of Corynebacterium casei LMG S-19264T (=DSM 44701T), isolated from a smear-ripened cheese.</title>
        <authorList>
            <consortium name="US DOE Joint Genome Institute (JGI-PGF)"/>
            <person name="Walter F."/>
            <person name="Albersmeier A."/>
            <person name="Kalinowski J."/>
            <person name="Ruckert C."/>
        </authorList>
    </citation>
    <scope>NUCLEOTIDE SEQUENCE</scope>
    <source>
        <strain evidence="6">KCTC 12711</strain>
    </source>
</reference>
<evidence type="ECO:0000256" key="4">
    <source>
        <dbReference type="SAM" id="Phobius"/>
    </source>
</evidence>
<dbReference type="PANTHER" id="PTHR30469:SF12">
    <property type="entry name" value="MULTIDRUG RESISTANCE PROTEIN MDTA"/>
    <property type="match status" value="1"/>
</dbReference>
<evidence type="ECO:0000313" key="6">
    <source>
        <dbReference type="EMBL" id="GHA04544.1"/>
    </source>
</evidence>
<sequence length="474" mass="50779">MSSDLEHPSSNSFDTQYDSNNRKSAFKSALSVIPRKARIVLSIVGVTIAVITLLVLSQPEAKKRPIPETTVKVDVIQVAPSDYPIVVNTSGTIQADTRGNLVSQIRGEIVSVSDNFKTGGTFSKGDVLIEVDQRDYQAALSQAAAAVSQAQATFRQEQANAKQAIRDWERLGNTGTPPELVARKPQLSAARAQLASAEANLETAKLNLERTRIKAPYTGRVIRRDAVLGQYLSVGTVVAEIFATDRVEARLPLSQDEFAQLGLDNLSNPNADPFNVTLSSEVGGTRYTWDALVTRTDSTFDLNTRQIDIIASVIDPFNTTGNKPPLRIGQFVNARIQGRTVENAFVIPNKALREGSYVFAADNLKLVRVPVKVLWQDDQNALIESGLEAGRLVVTTSLNSTLAGAKVKLSDPGLAQPNSAPEQPESQPAETAPVTTESADENVAPLEPTADAGESNGDSATEAVSTAESTSADN</sequence>
<keyword evidence="4" id="KW-0812">Transmembrane</keyword>
<dbReference type="PANTHER" id="PTHR30469">
    <property type="entry name" value="MULTIDRUG RESISTANCE PROTEIN MDTA"/>
    <property type="match status" value="1"/>
</dbReference>
<dbReference type="Pfam" id="PF25917">
    <property type="entry name" value="BSH_RND"/>
    <property type="match status" value="1"/>
</dbReference>
<feature type="compositionally biased region" description="Polar residues" evidence="3">
    <location>
        <begin position="416"/>
        <end position="437"/>
    </location>
</feature>
<dbReference type="GO" id="GO:0015562">
    <property type="term" value="F:efflux transmembrane transporter activity"/>
    <property type="evidence" value="ECO:0007669"/>
    <property type="project" value="TreeGrafter"/>
</dbReference>
<organism evidence="6 7">
    <name type="scientific">Arenicella chitinivorans</name>
    <dbReference type="NCBI Taxonomy" id="1329800"/>
    <lineage>
        <taxon>Bacteria</taxon>
        <taxon>Pseudomonadati</taxon>
        <taxon>Pseudomonadota</taxon>
        <taxon>Gammaproteobacteria</taxon>
        <taxon>Arenicellales</taxon>
        <taxon>Arenicellaceae</taxon>
        <taxon>Arenicella</taxon>
    </lineage>
</organism>
<feature type="region of interest" description="Disordered" evidence="3">
    <location>
        <begin position="410"/>
        <end position="474"/>
    </location>
</feature>
<dbReference type="EMBL" id="BMXA01000002">
    <property type="protein sequence ID" value="GHA04544.1"/>
    <property type="molecule type" value="Genomic_DNA"/>
</dbReference>
<evidence type="ECO:0000256" key="1">
    <source>
        <dbReference type="ARBA" id="ARBA00009477"/>
    </source>
</evidence>
<feature type="coiled-coil region" evidence="2">
    <location>
        <begin position="187"/>
        <end position="214"/>
    </location>
</feature>
<feature type="transmembrane region" description="Helical" evidence="4">
    <location>
        <begin position="37"/>
        <end position="56"/>
    </location>
</feature>
<comment type="caution">
    <text evidence="6">The sequence shown here is derived from an EMBL/GenBank/DDBJ whole genome shotgun (WGS) entry which is preliminary data.</text>
</comment>
<protein>
    <recommendedName>
        <fullName evidence="5">Multidrug resistance protein MdtA-like barrel-sandwich hybrid domain-containing protein</fullName>
    </recommendedName>
</protein>
<keyword evidence="4" id="KW-1133">Transmembrane helix</keyword>
<dbReference type="AlphaFoldDB" id="A0A918RMP2"/>
<dbReference type="InterPro" id="IPR058625">
    <property type="entry name" value="MdtA-like_BSH"/>
</dbReference>
<evidence type="ECO:0000256" key="3">
    <source>
        <dbReference type="SAM" id="MobiDB-lite"/>
    </source>
</evidence>
<keyword evidence="2" id="KW-0175">Coiled coil</keyword>
<dbReference type="Gene3D" id="2.40.30.170">
    <property type="match status" value="1"/>
</dbReference>